<dbReference type="OrthoDB" id="9803764at2"/>
<reference evidence="4 5" key="1">
    <citation type="submission" date="2016-08" db="EMBL/GenBank/DDBJ databases">
        <authorList>
            <person name="Seilhamer J.J."/>
        </authorList>
    </citation>
    <scope>NUCLEOTIDE SEQUENCE [LARGE SCALE GENOMIC DNA]</scope>
    <source>
        <strain evidence="4 5">DX4</strain>
    </source>
</reference>
<dbReference type="GO" id="GO:0043565">
    <property type="term" value="F:sequence-specific DNA binding"/>
    <property type="evidence" value="ECO:0007669"/>
    <property type="project" value="InterPro"/>
</dbReference>
<dbReference type="RefSeq" id="WP_069378152.1">
    <property type="nucleotide sequence ID" value="NZ_CP017141.1"/>
</dbReference>
<accession>A0A1D7QCN3</accession>
<keyword evidence="2" id="KW-0804">Transcription</keyword>
<gene>
    <name evidence="4" type="ORF">BFS30_04360</name>
</gene>
<dbReference type="SUPFAM" id="SSF52317">
    <property type="entry name" value="Class I glutamine amidotransferase-like"/>
    <property type="match status" value="1"/>
</dbReference>
<dbReference type="KEGG" id="psty:BFS30_04360"/>
<dbReference type="AlphaFoldDB" id="A0A1D7QCN3"/>
<dbReference type="InterPro" id="IPR009057">
    <property type="entry name" value="Homeodomain-like_sf"/>
</dbReference>
<dbReference type="InterPro" id="IPR029062">
    <property type="entry name" value="Class_I_gatase-like"/>
</dbReference>
<dbReference type="InterPro" id="IPR018060">
    <property type="entry name" value="HTH_AraC"/>
</dbReference>
<dbReference type="Proteomes" id="UP000094313">
    <property type="component" value="Chromosome"/>
</dbReference>
<dbReference type="PROSITE" id="PS01124">
    <property type="entry name" value="HTH_ARAC_FAMILY_2"/>
    <property type="match status" value="1"/>
</dbReference>
<keyword evidence="5" id="KW-1185">Reference proteome</keyword>
<dbReference type="SUPFAM" id="SSF46689">
    <property type="entry name" value="Homeodomain-like"/>
    <property type="match status" value="1"/>
</dbReference>
<evidence type="ECO:0000313" key="4">
    <source>
        <dbReference type="EMBL" id="AOM76456.1"/>
    </source>
</evidence>
<dbReference type="InterPro" id="IPR002818">
    <property type="entry name" value="DJ-1/PfpI"/>
</dbReference>
<dbReference type="InterPro" id="IPR052158">
    <property type="entry name" value="INH-QAR"/>
</dbReference>
<organism evidence="4 5">
    <name type="scientific">Pedobacter steynii</name>
    <dbReference type="NCBI Taxonomy" id="430522"/>
    <lineage>
        <taxon>Bacteria</taxon>
        <taxon>Pseudomonadati</taxon>
        <taxon>Bacteroidota</taxon>
        <taxon>Sphingobacteriia</taxon>
        <taxon>Sphingobacteriales</taxon>
        <taxon>Sphingobacteriaceae</taxon>
        <taxon>Pedobacter</taxon>
    </lineage>
</organism>
<evidence type="ECO:0000256" key="2">
    <source>
        <dbReference type="ARBA" id="ARBA00023163"/>
    </source>
</evidence>
<name>A0A1D7QCN3_9SPHI</name>
<protein>
    <submittedName>
        <fullName evidence="4">AraC family transcriptional regulator</fullName>
    </submittedName>
</protein>
<dbReference type="EMBL" id="CP017141">
    <property type="protein sequence ID" value="AOM76456.1"/>
    <property type="molecule type" value="Genomic_DNA"/>
</dbReference>
<dbReference type="PANTHER" id="PTHR43130">
    <property type="entry name" value="ARAC-FAMILY TRANSCRIPTIONAL REGULATOR"/>
    <property type="match status" value="1"/>
</dbReference>
<dbReference type="SMART" id="SM00342">
    <property type="entry name" value="HTH_ARAC"/>
    <property type="match status" value="1"/>
</dbReference>
<proteinExistence type="predicted"/>
<evidence type="ECO:0000259" key="3">
    <source>
        <dbReference type="PROSITE" id="PS01124"/>
    </source>
</evidence>
<feature type="domain" description="HTH araC/xylS-type" evidence="3">
    <location>
        <begin position="220"/>
        <end position="318"/>
    </location>
</feature>
<keyword evidence="1" id="KW-0805">Transcription regulation</keyword>
<dbReference type="Pfam" id="PF01965">
    <property type="entry name" value="DJ-1_PfpI"/>
    <property type="match status" value="1"/>
</dbReference>
<dbReference type="GO" id="GO:0003700">
    <property type="term" value="F:DNA-binding transcription factor activity"/>
    <property type="evidence" value="ECO:0007669"/>
    <property type="project" value="InterPro"/>
</dbReference>
<dbReference type="Gene3D" id="3.40.50.880">
    <property type="match status" value="1"/>
</dbReference>
<evidence type="ECO:0000313" key="5">
    <source>
        <dbReference type="Proteomes" id="UP000094313"/>
    </source>
</evidence>
<dbReference type="Gene3D" id="1.10.10.60">
    <property type="entry name" value="Homeodomain-like"/>
    <property type="match status" value="2"/>
</dbReference>
<dbReference type="PANTHER" id="PTHR43130:SF3">
    <property type="entry name" value="HTH-TYPE TRANSCRIPTIONAL REGULATOR RV1931C"/>
    <property type="match status" value="1"/>
</dbReference>
<evidence type="ECO:0000256" key="1">
    <source>
        <dbReference type="ARBA" id="ARBA00023015"/>
    </source>
</evidence>
<sequence length="324" mass="36388">MIQVGLLLTNKYRLLSVAAILDVFDTVNNHYENNGESPFFKINLIRSGSSANEGVSFEKYTSLSLKESGQQDLVLIPAFDGTDLSSSIHNNLEFLPWMQQQYKKGAELASFCTGAFLLAASGLLNGKSATTHVNSSHAFSSNFPDVYFKPDKVVTIDQGIYTSGGATSSFHLMLTLIHNYCSRDLAIHIAKVFAIDMNREQQSYFGTFHPAKDHGDELVVKTQLCIENAYKEAVTIEDILQQIPSSRRNIVRRFKQATGTTLIEYLQKTRIEAAKKLLEQTNFSILEIMLHSGYNDLKTFRQLFKKNSGMTPKDYRDKFKPKAA</sequence>
<dbReference type="Pfam" id="PF12833">
    <property type="entry name" value="HTH_18"/>
    <property type="match status" value="1"/>
</dbReference>